<dbReference type="PANTHER" id="PTHR10291:SF0">
    <property type="entry name" value="DEHYDRODOLICHYL DIPHOSPHATE SYNTHASE 2"/>
    <property type="match status" value="1"/>
</dbReference>
<organism evidence="3">
    <name type="scientific">marine sediment metagenome</name>
    <dbReference type="NCBI Taxonomy" id="412755"/>
    <lineage>
        <taxon>unclassified sequences</taxon>
        <taxon>metagenomes</taxon>
        <taxon>ecological metagenomes</taxon>
    </lineage>
</organism>
<dbReference type="GO" id="GO:0045547">
    <property type="term" value="F:ditrans,polycis-polyprenyl diphosphate synthase [(2E,6E)-farnesyl diphosphate specific] activity"/>
    <property type="evidence" value="ECO:0007669"/>
    <property type="project" value="TreeGrafter"/>
</dbReference>
<dbReference type="GO" id="GO:0016094">
    <property type="term" value="P:polyprenol biosynthetic process"/>
    <property type="evidence" value="ECO:0007669"/>
    <property type="project" value="TreeGrafter"/>
</dbReference>
<evidence type="ECO:0000313" key="3">
    <source>
        <dbReference type="EMBL" id="GAG55948.1"/>
    </source>
</evidence>
<protein>
    <recommendedName>
        <fullName evidence="4">Isoprenyl transferase</fullName>
    </recommendedName>
</protein>
<dbReference type="NCBIfam" id="NF011405">
    <property type="entry name" value="PRK14830.1"/>
    <property type="match status" value="1"/>
</dbReference>
<accession>X0Z6I0</accession>
<gene>
    <name evidence="3" type="ORF">S01H4_13588</name>
</gene>
<dbReference type="PROSITE" id="PS01066">
    <property type="entry name" value="UPP_SYNTHASE"/>
    <property type="match status" value="1"/>
</dbReference>
<dbReference type="HAMAP" id="MF_01139">
    <property type="entry name" value="ISPT"/>
    <property type="match status" value="1"/>
</dbReference>
<comment type="caution">
    <text evidence="3">The sequence shown here is derived from an EMBL/GenBank/DDBJ whole genome shotgun (WGS) entry which is preliminary data.</text>
</comment>
<comment type="cofactor">
    <cofactor evidence="1">
        <name>Mg(2+)</name>
        <dbReference type="ChEBI" id="CHEBI:18420"/>
    </cofactor>
</comment>
<evidence type="ECO:0008006" key="4">
    <source>
        <dbReference type="Google" id="ProtNLM"/>
    </source>
</evidence>
<dbReference type="CDD" id="cd00475">
    <property type="entry name" value="Cis_IPPS"/>
    <property type="match status" value="1"/>
</dbReference>
<dbReference type="NCBIfam" id="TIGR00055">
    <property type="entry name" value="uppS"/>
    <property type="match status" value="1"/>
</dbReference>
<keyword evidence="2" id="KW-0808">Transferase</keyword>
<sequence>MFKDLEGFIETGSKEEELAGQIDFTKLPHHVAVIMDGNGRWAKKRDLPRVEGHRAGAKSVREIVETAARVGIEYLTLYAFSKENWKRPKLEVAALWKFLEDYLKKDFQVLLENNLSLQVIGQIQELPFAIRKELDRVINLTRVNDGMVIIMALNYGGRAEIVDAIKKLTKEKDFNPDALDEKRFSEMLYAPDVPDPDLLIRTSGEFRISNFLLWQIAYSEIWLTKELWPDFRKRHFFEAVIDYQRRERRFGDIKPK</sequence>
<dbReference type="AlphaFoldDB" id="X0Z6I0"/>
<dbReference type="SUPFAM" id="SSF64005">
    <property type="entry name" value="Undecaprenyl diphosphate synthase"/>
    <property type="match status" value="1"/>
</dbReference>
<evidence type="ECO:0000256" key="2">
    <source>
        <dbReference type="ARBA" id="ARBA00022679"/>
    </source>
</evidence>
<reference evidence="3" key="1">
    <citation type="journal article" date="2014" name="Front. Microbiol.">
        <title>High frequency of phylogenetically diverse reductive dehalogenase-homologous genes in deep subseafloor sedimentary metagenomes.</title>
        <authorList>
            <person name="Kawai M."/>
            <person name="Futagami T."/>
            <person name="Toyoda A."/>
            <person name="Takaki Y."/>
            <person name="Nishi S."/>
            <person name="Hori S."/>
            <person name="Arai W."/>
            <person name="Tsubouchi T."/>
            <person name="Morono Y."/>
            <person name="Uchiyama I."/>
            <person name="Ito T."/>
            <person name="Fujiyama A."/>
            <person name="Inagaki F."/>
            <person name="Takami H."/>
        </authorList>
    </citation>
    <scope>NUCLEOTIDE SEQUENCE</scope>
    <source>
        <strain evidence="3">Expedition CK06-06</strain>
    </source>
</reference>
<name>X0Z6I0_9ZZZZ</name>
<dbReference type="PANTHER" id="PTHR10291">
    <property type="entry name" value="DEHYDRODOLICHYL DIPHOSPHATE SYNTHASE FAMILY MEMBER"/>
    <property type="match status" value="1"/>
</dbReference>
<dbReference type="InterPro" id="IPR001441">
    <property type="entry name" value="UPP_synth-like"/>
</dbReference>
<dbReference type="Pfam" id="PF01255">
    <property type="entry name" value="Prenyltransf"/>
    <property type="match status" value="1"/>
</dbReference>
<dbReference type="FunFam" id="3.40.1180.10:FF:000001">
    <property type="entry name" value="(2E,6E)-farnesyl-diphosphate-specific ditrans,polycis-undecaprenyl-diphosphate synthase"/>
    <property type="match status" value="1"/>
</dbReference>
<dbReference type="InterPro" id="IPR036424">
    <property type="entry name" value="UPP_synth-like_sf"/>
</dbReference>
<dbReference type="EMBL" id="BART01005980">
    <property type="protein sequence ID" value="GAG55948.1"/>
    <property type="molecule type" value="Genomic_DNA"/>
</dbReference>
<dbReference type="Gene3D" id="3.40.1180.10">
    <property type="entry name" value="Decaprenyl diphosphate synthase-like"/>
    <property type="match status" value="1"/>
</dbReference>
<evidence type="ECO:0000256" key="1">
    <source>
        <dbReference type="ARBA" id="ARBA00001946"/>
    </source>
</evidence>
<proteinExistence type="inferred from homology"/>
<dbReference type="InterPro" id="IPR018520">
    <property type="entry name" value="UPP_synth-like_CS"/>
</dbReference>